<dbReference type="EMBL" id="CAJNDS010002411">
    <property type="protein sequence ID" value="CAE7463758.1"/>
    <property type="molecule type" value="Genomic_DNA"/>
</dbReference>
<keyword evidence="1" id="KW-0812">Transmembrane</keyword>
<name>A0A812S1V9_9DINO</name>
<keyword evidence="1" id="KW-0472">Membrane</keyword>
<feature type="transmembrane region" description="Helical" evidence="1">
    <location>
        <begin position="200"/>
        <end position="221"/>
    </location>
</feature>
<organism evidence="2 3">
    <name type="scientific">Symbiodinium natans</name>
    <dbReference type="NCBI Taxonomy" id="878477"/>
    <lineage>
        <taxon>Eukaryota</taxon>
        <taxon>Sar</taxon>
        <taxon>Alveolata</taxon>
        <taxon>Dinophyceae</taxon>
        <taxon>Suessiales</taxon>
        <taxon>Symbiodiniaceae</taxon>
        <taxon>Symbiodinium</taxon>
    </lineage>
</organism>
<accession>A0A812S1V9</accession>
<feature type="transmembrane region" description="Helical" evidence="1">
    <location>
        <begin position="52"/>
        <end position="75"/>
    </location>
</feature>
<evidence type="ECO:0000256" key="1">
    <source>
        <dbReference type="SAM" id="Phobius"/>
    </source>
</evidence>
<dbReference type="Proteomes" id="UP000604046">
    <property type="component" value="Unassembled WGS sequence"/>
</dbReference>
<dbReference type="AlphaFoldDB" id="A0A812S1V9"/>
<proteinExistence type="predicted"/>
<evidence type="ECO:0000313" key="2">
    <source>
        <dbReference type="EMBL" id="CAE7463758.1"/>
    </source>
</evidence>
<keyword evidence="3" id="KW-1185">Reference proteome</keyword>
<evidence type="ECO:0000313" key="3">
    <source>
        <dbReference type="Proteomes" id="UP000604046"/>
    </source>
</evidence>
<reference evidence="2" key="1">
    <citation type="submission" date="2021-02" db="EMBL/GenBank/DDBJ databases">
        <authorList>
            <person name="Dougan E. K."/>
            <person name="Rhodes N."/>
            <person name="Thang M."/>
            <person name="Chan C."/>
        </authorList>
    </citation>
    <scope>NUCLEOTIDE SEQUENCE</scope>
</reference>
<protein>
    <submittedName>
        <fullName evidence="2">Uncharacterized protein</fullName>
    </submittedName>
</protein>
<gene>
    <name evidence="2" type="ORF">SNAT2548_LOCUS25860</name>
</gene>
<feature type="transmembrane region" description="Helical" evidence="1">
    <location>
        <begin position="145"/>
        <end position="169"/>
    </location>
</feature>
<feature type="transmembrane region" description="Helical" evidence="1">
    <location>
        <begin position="30"/>
        <end position="46"/>
    </location>
</feature>
<sequence>MTAAVAAINRILKEIGDRCFSLPKYLITELKFQGMFLSFLFSASVLSQAKTLAAVLVIVVLDAAKAVAVAAMSLLELGVRSKVERRDGKHQYLQYFQALLEECPIILEKLRCLVDLVGMMSSEQLQKMTVKPEDATVYSQFSRSLVLLAVVELCEVLVPVLYLVMSALLRTDVMAGNMRYFWMFADLTDAEFLDGINGNLYAVVVEVVVFLGLECAVRVWTKFSLFEFAGITISMDFSYWLSVMAPAYIVFNLIQEEHGGFHPLMRWVDGLFAKV</sequence>
<feature type="transmembrane region" description="Helical" evidence="1">
    <location>
        <begin position="228"/>
        <end position="251"/>
    </location>
</feature>
<keyword evidence="1" id="KW-1133">Transmembrane helix</keyword>
<comment type="caution">
    <text evidence="2">The sequence shown here is derived from an EMBL/GenBank/DDBJ whole genome shotgun (WGS) entry which is preliminary data.</text>
</comment>